<keyword evidence="4" id="KW-0961">Cell wall biogenesis/degradation</keyword>
<dbReference type="AlphaFoldDB" id="A0A367ZLV7"/>
<dbReference type="GO" id="GO:0009254">
    <property type="term" value="P:peptidoglycan turnover"/>
    <property type="evidence" value="ECO:0007669"/>
    <property type="project" value="InterPro"/>
</dbReference>
<feature type="transmembrane region" description="Helical" evidence="7">
    <location>
        <begin position="44"/>
        <end position="64"/>
    </location>
</feature>
<evidence type="ECO:0000256" key="6">
    <source>
        <dbReference type="SAM" id="MobiDB-lite"/>
    </source>
</evidence>
<dbReference type="CDD" id="cd14485">
    <property type="entry name" value="mltA_like_LT_A"/>
    <property type="match status" value="1"/>
</dbReference>
<dbReference type="GO" id="GO:0004553">
    <property type="term" value="F:hydrolase activity, hydrolyzing O-glycosyl compounds"/>
    <property type="evidence" value="ECO:0007669"/>
    <property type="project" value="InterPro"/>
</dbReference>
<comment type="catalytic activity">
    <reaction evidence="1">
        <text>Exolytic cleavage of the (1-&gt;4)-beta-glycosidic linkage between N-acetylmuramic acid (MurNAc) and N-acetylglucosamine (GlcNAc) residues in peptidoglycan, from either the reducing or the non-reducing ends of the peptidoglycan chains, with concomitant formation of a 1,6-anhydrobond in the MurNAc residue.</text>
        <dbReference type="EC" id="4.2.2.n1"/>
    </reaction>
</comment>
<evidence type="ECO:0000256" key="3">
    <source>
        <dbReference type="ARBA" id="ARBA00023239"/>
    </source>
</evidence>
<organism evidence="9 10">
    <name type="scientific">Candidatus Ozemobacter sibiricus</name>
    <dbReference type="NCBI Taxonomy" id="2268124"/>
    <lineage>
        <taxon>Bacteria</taxon>
        <taxon>Candidatus Ozemobacteria</taxon>
        <taxon>Candidatus Ozemobacterales</taxon>
        <taxon>Candidatus Ozemobacteraceae</taxon>
        <taxon>Candidatus Ozemobacter</taxon>
    </lineage>
</organism>
<dbReference type="GO" id="GO:0009253">
    <property type="term" value="P:peptidoglycan catabolic process"/>
    <property type="evidence" value="ECO:0007669"/>
    <property type="project" value="TreeGrafter"/>
</dbReference>
<dbReference type="InterPro" id="IPR005300">
    <property type="entry name" value="MltA_B"/>
</dbReference>
<protein>
    <recommendedName>
        <fullName evidence="2">peptidoglycan lytic exotransglycosylase</fullName>
        <ecNumber evidence="2">4.2.2.n1</ecNumber>
    </recommendedName>
    <alternativeName>
        <fullName evidence="5">Murein hydrolase A</fullName>
    </alternativeName>
</protein>
<dbReference type="PANTHER" id="PTHR30124:SF0">
    <property type="entry name" value="MEMBRANE-BOUND LYTIC MUREIN TRANSGLYCOSYLASE A"/>
    <property type="match status" value="1"/>
</dbReference>
<evidence type="ECO:0000256" key="2">
    <source>
        <dbReference type="ARBA" id="ARBA00012587"/>
    </source>
</evidence>
<dbReference type="Proteomes" id="UP000252355">
    <property type="component" value="Unassembled WGS sequence"/>
</dbReference>
<dbReference type="CDD" id="cd14668">
    <property type="entry name" value="mlta_B"/>
    <property type="match status" value="1"/>
</dbReference>
<dbReference type="Pfam" id="PF03562">
    <property type="entry name" value="MltA"/>
    <property type="match status" value="1"/>
</dbReference>
<accession>A0A367ZLV7</accession>
<dbReference type="InterPro" id="IPR026044">
    <property type="entry name" value="MltA"/>
</dbReference>
<evidence type="ECO:0000256" key="4">
    <source>
        <dbReference type="ARBA" id="ARBA00023316"/>
    </source>
</evidence>
<evidence type="ECO:0000313" key="9">
    <source>
        <dbReference type="EMBL" id="RCK78827.1"/>
    </source>
</evidence>
<dbReference type="EC" id="4.2.2.n1" evidence="2"/>
<evidence type="ECO:0000313" key="10">
    <source>
        <dbReference type="Proteomes" id="UP000252355"/>
    </source>
</evidence>
<reference evidence="9 10" key="1">
    <citation type="submission" date="2018-05" db="EMBL/GenBank/DDBJ databases">
        <title>A metagenomic window into the 2 km-deep terrestrial subsurface aquifer revealed taxonomically and functionally diverse microbial community comprising novel uncultured bacterial lineages.</title>
        <authorList>
            <person name="Kadnikov V.V."/>
            <person name="Mardanov A.V."/>
            <person name="Beletsky A.V."/>
            <person name="Banks D."/>
            <person name="Pimenov N.V."/>
            <person name="Frank Y.A."/>
            <person name="Karnachuk O.V."/>
            <person name="Ravin N.V."/>
        </authorList>
    </citation>
    <scope>NUCLEOTIDE SEQUENCE [LARGE SCALE GENOMIC DNA]</scope>
    <source>
        <strain evidence="9">BY5</strain>
    </source>
</reference>
<dbReference type="InterPro" id="IPR036908">
    <property type="entry name" value="RlpA-like_sf"/>
</dbReference>
<dbReference type="InterPro" id="IPR010611">
    <property type="entry name" value="3D_dom"/>
</dbReference>
<dbReference type="EMBL" id="QOQW01000018">
    <property type="protein sequence ID" value="RCK78827.1"/>
    <property type="molecule type" value="Genomic_DNA"/>
</dbReference>
<evidence type="ECO:0000256" key="7">
    <source>
        <dbReference type="SAM" id="Phobius"/>
    </source>
</evidence>
<dbReference type="Gene3D" id="2.40.240.50">
    <property type="entry name" value="Barwin-like endoglucanases"/>
    <property type="match status" value="1"/>
</dbReference>
<evidence type="ECO:0000256" key="5">
    <source>
        <dbReference type="ARBA" id="ARBA00030918"/>
    </source>
</evidence>
<dbReference type="Gene3D" id="2.40.40.10">
    <property type="entry name" value="RlpA-like domain"/>
    <property type="match status" value="1"/>
</dbReference>
<keyword evidence="7" id="KW-1133">Transmembrane helix</keyword>
<dbReference type="NCBIfam" id="NF008366">
    <property type="entry name" value="PRK11162.1"/>
    <property type="match status" value="1"/>
</dbReference>
<evidence type="ECO:0000256" key="1">
    <source>
        <dbReference type="ARBA" id="ARBA00001420"/>
    </source>
</evidence>
<proteinExistence type="predicted"/>
<sequence length="411" mass="45089">MPTTPSRSNHASPARATLCPSPTRLSTSADRHRPGAGQPHWPRLGWLGLLSLLGLLWFAPALLAQVGRGYDFVGDGKRPGPAQTQAWEIDRQPPTVIPPRSEAARFAARANRAVARRYAAQKAVKVGNLTVAGADLERTARAIDDWLHSRKPGKGFPFKLYRSQGEDGQGNVQFTGYFIPRLEVAARPDERFRFPLYRAPKDLPRPWPTRAEIDKQGALAGRGLELAWADDLLEVYFLQVQGSGRLRFQDGREIWAAYDCGNGHPYKSLGRLLVERGSIPADRISLRAIREWMRAHPDDLVLLDQNPSYVFFKEMAKTPTGAAGVSLIPGASVAADPTIIPAGTVLLAEVPVLDPHGRLIGHEWRLLFAHDIGGAIKGPGHLDLFFGLGPAAGDRAGDLHHYGRVWLVLAR</sequence>
<dbReference type="PANTHER" id="PTHR30124">
    <property type="entry name" value="MEMBRANE-BOUND LYTIC MUREIN TRANSGLYCOSYLASE A"/>
    <property type="match status" value="1"/>
</dbReference>
<feature type="compositionally biased region" description="Polar residues" evidence="6">
    <location>
        <begin position="1"/>
        <end position="11"/>
    </location>
</feature>
<dbReference type="GO" id="GO:0071555">
    <property type="term" value="P:cell wall organization"/>
    <property type="evidence" value="ECO:0007669"/>
    <property type="project" value="UniProtKB-KW"/>
</dbReference>
<feature type="domain" description="Lytic transglycosylase MltA" evidence="8">
    <location>
        <begin position="181"/>
        <end position="313"/>
    </location>
</feature>
<keyword evidence="7" id="KW-0472">Membrane</keyword>
<name>A0A367ZLV7_9BACT</name>
<dbReference type="GO" id="GO:0019867">
    <property type="term" value="C:outer membrane"/>
    <property type="evidence" value="ECO:0007669"/>
    <property type="project" value="InterPro"/>
</dbReference>
<feature type="region of interest" description="Disordered" evidence="6">
    <location>
        <begin position="1"/>
        <end position="38"/>
    </location>
</feature>
<dbReference type="SUPFAM" id="SSF50685">
    <property type="entry name" value="Barwin-like endoglucanases"/>
    <property type="match status" value="1"/>
</dbReference>
<dbReference type="SMART" id="SM00925">
    <property type="entry name" value="MltA"/>
    <property type="match status" value="1"/>
</dbReference>
<gene>
    <name evidence="9" type="ORF">OZSIB_0977</name>
</gene>
<dbReference type="Pfam" id="PF06725">
    <property type="entry name" value="3D"/>
    <property type="match status" value="1"/>
</dbReference>
<keyword evidence="3" id="KW-0456">Lyase</keyword>
<comment type="caution">
    <text evidence="9">The sequence shown here is derived from an EMBL/GenBank/DDBJ whole genome shotgun (WGS) entry which is preliminary data.</text>
</comment>
<keyword evidence="7" id="KW-0812">Transmembrane</keyword>
<evidence type="ECO:0000259" key="8">
    <source>
        <dbReference type="SMART" id="SM00925"/>
    </source>
</evidence>
<dbReference type="GO" id="GO:0008933">
    <property type="term" value="F:peptidoglycan lytic transglycosylase activity"/>
    <property type="evidence" value="ECO:0007669"/>
    <property type="project" value="TreeGrafter"/>
</dbReference>